<dbReference type="Pfam" id="PF04972">
    <property type="entry name" value="BON"/>
    <property type="match status" value="3"/>
</dbReference>
<comment type="caution">
    <text evidence="3">The sequence shown here is derived from an EMBL/GenBank/DDBJ whole genome shotgun (WGS) entry which is preliminary data.</text>
</comment>
<dbReference type="InterPro" id="IPR051686">
    <property type="entry name" value="Lipoprotein_DolP"/>
</dbReference>
<proteinExistence type="predicted"/>
<dbReference type="Proteomes" id="UP000634011">
    <property type="component" value="Unassembled WGS sequence"/>
</dbReference>
<dbReference type="Gene3D" id="3.30.1340.30">
    <property type="match status" value="3"/>
</dbReference>
<name>A0A923HI11_9BURK</name>
<gene>
    <name evidence="3" type="ORF">H8K32_14845</name>
</gene>
<dbReference type="AlphaFoldDB" id="A0A923HI11"/>
<evidence type="ECO:0000313" key="4">
    <source>
        <dbReference type="Proteomes" id="UP000634011"/>
    </source>
</evidence>
<evidence type="ECO:0000259" key="2">
    <source>
        <dbReference type="PROSITE" id="PS50914"/>
    </source>
</evidence>
<keyword evidence="4" id="KW-1185">Reference proteome</keyword>
<dbReference type="EMBL" id="JACOFV010000014">
    <property type="protein sequence ID" value="MBC3863380.1"/>
    <property type="molecule type" value="Genomic_DNA"/>
</dbReference>
<feature type="domain" description="BON" evidence="2">
    <location>
        <begin position="78"/>
        <end position="146"/>
    </location>
</feature>
<accession>A0A923HI11</accession>
<dbReference type="PANTHER" id="PTHR34606:SF4">
    <property type="entry name" value="OUTER MEMBRANE LIPOPROTEIN DOLP"/>
    <property type="match status" value="1"/>
</dbReference>
<dbReference type="InterPro" id="IPR007055">
    <property type="entry name" value="BON_dom"/>
</dbReference>
<evidence type="ECO:0000313" key="3">
    <source>
        <dbReference type="EMBL" id="MBC3863380.1"/>
    </source>
</evidence>
<dbReference type="SMART" id="SM00749">
    <property type="entry name" value="BON"/>
    <property type="match status" value="3"/>
</dbReference>
<reference evidence="3" key="1">
    <citation type="submission" date="2020-08" db="EMBL/GenBank/DDBJ databases">
        <title>Novel species isolated from subtropical streams in China.</title>
        <authorList>
            <person name="Lu H."/>
        </authorList>
    </citation>
    <scope>NUCLEOTIDE SEQUENCE</scope>
    <source>
        <strain evidence="3">KACC 12607</strain>
    </source>
</reference>
<dbReference type="PANTHER" id="PTHR34606">
    <property type="entry name" value="BON DOMAIN-CONTAINING PROTEIN"/>
    <property type="match status" value="1"/>
</dbReference>
<protein>
    <submittedName>
        <fullName evidence="3">BON domain-containing protein</fullName>
    </submittedName>
</protein>
<evidence type="ECO:0000256" key="1">
    <source>
        <dbReference type="ARBA" id="ARBA00022729"/>
    </source>
</evidence>
<feature type="domain" description="BON" evidence="2">
    <location>
        <begin position="149"/>
        <end position="217"/>
    </location>
</feature>
<dbReference type="RefSeq" id="WP_186913324.1">
    <property type="nucleotide sequence ID" value="NZ_JACOFV010000014.1"/>
</dbReference>
<keyword evidence="1" id="KW-0732">Signal</keyword>
<dbReference type="InterPro" id="IPR014004">
    <property type="entry name" value="Transpt-assoc_nodulatn_dom_bac"/>
</dbReference>
<feature type="domain" description="BON" evidence="2">
    <location>
        <begin position="3"/>
        <end position="71"/>
    </location>
</feature>
<dbReference type="PROSITE" id="PS50914">
    <property type="entry name" value="BON"/>
    <property type="match status" value="3"/>
</dbReference>
<organism evidence="3 4">
    <name type="scientific">Undibacterium jejuense</name>
    <dbReference type="NCBI Taxonomy" id="1344949"/>
    <lineage>
        <taxon>Bacteria</taxon>
        <taxon>Pseudomonadati</taxon>
        <taxon>Pseudomonadota</taxon>
        <taxon>Betaproteobacteria</taxon>
        <taxon>Burkholderiales</taxon>
        <taxon>Oxalobacteraceae</taxon>
        <taxon>Undibacterium</taxon>
    </lineage>
</organism>
<sequence length="217" mass="23312">MKTSTELKRDVIAELNWDPSLPANNIGVEVKDGVVTLSGHVGSFVEKWNAERAVQRVVGVGALAVEIEVNLAGSSKRDDADIARTASNVLAWASYVPQDSIKVMVEGGWITLTGNVEWEYQRNSAADAVRRLMGVTGVSNDINLEPSIAAQVVQSDIEAALKRLAKSESANITVHVDGSTVTLAGTTHSWVERDLASQAAWNAPGVKHVKDKIRISM</sequence>